<dbReference type="SUPFAM" id="SSF74650">
    <property type="entry name" value="Galactose mutarotase-like"/>
    <property type="match status" value="1"/>
</dbReference>
<dbReference type="PANTHER" id="PTHR10091:SF0">
    <property type="entry name" value="GALACTOSE MUTAROTASE"/>
    <property type="match status" value="1"/>
</dbReference>
<dbReference type="InterPro" id="IPR014718">
    <property type="entry name" value="GH-type_carb-bd"/>
</dbReference>
<dbReference type="InterPro" id="IPR008183">
    <property type="entry name" value="Aldose_1/G6P_1-epimerase"/>
</dbReference>
<dbReference type="GO" id="GO:0033499">
    <property type="term" value="P:galactose catabolic process via UDP-galactose, Leloir pathway"/>
    <property type="evidence" value="ECO:0007669"/>
    <property type="project" value="TreeGrafter"/>
</dbReference>
<name>N0E350_9MICO</name>
<dbReference type="EMBL" id="CAIZ01000056">
    <property type="protein sequence ID" value="CCH69319.1"/>
    <property type="molecule type" value="Genomic_DNA"/>
</dbReference>
<dbReference type="InterPro" id="IPR037480">
    <property type="entry name" value="YihR-like"/>
</dbReference>
<dbReference type="GO" id="GO:0004034">
    <property type="term" value="F:aldose 1-epimerase activity"/>
    <property type="evidence" value="ECO:0007669"/>
    <property type="project" value="TreeGrafter"/>
</dbReference>
<reference evidence="1 2" key="1">
    <citation type="journal article" date="2013" name="ISME J.">
        <title>A metabolic model for members of the genus Tetrasphaera involved in enhanced biological phosphorus removal.</title>
        <authorList>
            <person name="Kristiansen R."/>
            <person name="Nguyen H.T.T."/>
            <person name="Saunders A.M."/>
            <person name="Nielsen J.L."/>
            <person name="Wimmer R."/>
            <person name="Le V.Q."/>
            <person name="McIlroy S.J."/>
            <person name="Petrovski S."/>
            <person name="Seviour R.J."/>
            <person name="Calteau A."/>
            <person name="Nielsen K.L."/>
            <person name="Nielsen P.H."/>
        </authorList>
    </citation>
    <scope>NUCLEOTIDE SEQUENCE [LARGE SCALE GENOMIC DNA]</scope>
    <source>
        <strain evidence="1 2">Lp2</strain>
    </source>
</reference>
<accession>N0E350</accession>
<dbReference type="Proteomes" id="UP000013167">
    <property type="component" value="Unassembled WGS sequence"/>
</dbReference>
<gene>
    <name evidence="1" type="ORF">BN10_1490006</name>
</gene>
<dbReference type="PANTHER" id="PTHR10091">
    <property type="entry name" value="ALDOSE-1-EPIMERASE"/>
    <property type="match status" value="1"/>
</dbReference>
<dbReference type="AlphaFoldDB" id="N0E350"/>
<dbReference type="GO" id="GO:0030246">
    <property type="term" value="F:carbohydrate binding"/>
    <property type="evidence" value="ECO:0007669"/>
    <property type="project" value="InterPro"/>
</dbReference>
<dbReference type="CDD" id="cd09022">
    <property type="entry name" value="Aldose_epim_Ec_YihR"/>
    <property type="match status" value="1"/>
</dbReference>
<keyword evidence="2" id="KW-1185">Reference proteome</keyword>
<dbReference type="Pfam" id="PF01263">
    <property type="entry name" value="Aldose_epim"/>
    <property type="match status" value="1"/>
</dbReference>
<organism evidence="1 2">
    <name type="scientific">Phycicoccus elongatus Lp2</name>
    <dbReference type="NCBI Taxonomy" id="1193181"/>
    <lineage>
        <taxon>Bacteria</taxon>
        <taxon>Bacillati</taxon>
        <taxon>Actinomycetota</taxon>
        <taxon>Actinomycetes</taxon>
        <taxon>Micrococcales</taxon>
        <taxon>Intrasporangiaceae</taxon>
        <taxon>Phycicoccus</taxon>
    </lineage>
</organism>
<dbReference type="STRING" id="1193181.BN10_1490006"/>
<dbReference type="HOGENOM" id="CLU_052486_1_1_11"/>
<evidence type="ECO:0000313" key="2">
    <source>
        <dbReference type="Proteomes" id="UP000013167"/>
    </source>
</evidence>
<dbReference type="Gene3D" id="2.70.98.10">
    <property type="match status" value="1"/>
</dbReference>
<protein>
    <submittedName>
        <fullName evidence="1">Putative galactose mutarotase</fullName>
    </submittedName>
</protein>
<dbReference type="RefSeq" id="WP_010851983.1">
    <property type="nucleotide sequence ID" value="NZ_HF570956.1"/>
</dbReference>
<dbReference type="InterPro" id="IPR011013">
    <property type="entry name" value="Gal_mutarotase_sf_dom"/>
</dbReference>
<proteinExistence type="predicted"/>
<dbReference type="OrthoDB" id="4739604at2"/>
<dbReference type="eggNOG" id="COG2017">
    <property type="taxonomic scope" value="Bacteria"/>
</dbReference>
<evidence type="ECO:0000313" key="1">
    <source>
        <dbReference type="EMBL" id="CCH69319.1"/>
    </source>
</evidence>
<comment type="caution">
    <text evidence="1">The sequence shown here is derived from an EMBL/GenBank/DDBJ whole genome shotgun (WGS) entry which is preliminary data.</text>
</comment>
<dbReference type="GO" id="GO:0006006">
    <property type="term" value="P:glucose metabolic process"/>
    <property type="evidence" value="ECO:0007669"/>
    <property type="project" value="TreeGrafter"/>
</dbReference>
<sequence length="306" mass="33601">MTARPCGTQWTLTTDLDELCVVEVGGTLRSWRHAGEEVLAGFAADAPIDAGRGQQLIPWPNRIRDGRYTFDGTARQLPITEVALGNASHGLLRWAPWHLVDQGENHLTVGVTLHPQPGWSWTLTVTTRYAVGPDGLSVTSRVINESDTVAPFGAGWHPYVRTESQPVEKVVLEIPAAEYVSVDDRLLPTGLELVDGTPYDFREAREVGRSVRLDTAYRGLRADEDGKWRVHVDLPNGTRHTVWGEVEAFPWLQVFTGKAEAEHAPPHGVAVEPMTCPPDAFNSGESLIRLEPGQSWTGTWGISTSS</sequence>